<evidence type="ECO:0000313" key="1">
    <source>
        <dbReference type="EMBL" id="MCI90597.1"/>
    </source>
</evidence>
<keyword evidence="2" id="KW-1185">Reference proteome</keyword>
<name>A0A392VRQ7_9FABA</name>
<comment type="caution">
    <text evidence="1">The sequence shown here is derived from an EMBL/GenBank/DDBJ whole genome shotgun (WGS) entry which is preliminary data.</text>
</comment>
<feature type="non-terminal residue" evidence="1">
    <location>
        <position position="34"/>
    </location>
</feature>
<protein>
    <submittedName>
        <fullName evidence="1">Uncharacterized protein</fullName>
    </submittedName>
</protein>
<organism evidence="1 2">
    <name type="scientific">Trifolium medium</name>
    <dbReference type="NCBI Taxonomy" id="97028"/>
    <lineage>
        <taxon>Eukaryota</taxon>
        <taxon>Viridiplantae</taxon>
        <taxon>Streptophyta</taxon>
        <taxon>Embryophyta</taxon>
        <taxon>Tracheophyta</taxon>
        <taxon>Spermatophyta</taxon>
        <taxon>Magnoliopsida</taxon>
        <taxon>eudicotyledons</taxon>
        <taxon>Gunneridae</taxon>
        <taxon>Pentapetalae</taxon>
        <taxon>rosids</taxon>
        <taxon>fabids</taxon>
        <taxon>Fabales</taxon>
        <taxon>Fabaceae</taxon>
        <taxon>Papilionoideae</taxon>
        <taxon>50 kb inversion clade</taxon>
        <taxon>NPAAA clade</taxon>
        <taxon>Hologalegina</taxon>
        <taxon>IRL clade</taxon>
        <taxon>Trifolieae</taxon>
        <taxon>Trifolium</taxon>
    </lineage>
</organism>
<sequence>MSGARRRSGRLRRYEEEESFKLWRIFETSLPRSV</sequence>
<reference evidence="1 2" key="1">
    <citation type="journal article" date="2018" name="Front. Plant Sci.">
        <title>Red Clover (Trifolium pratense) and Zigzag Clover (T. medium) - A Picture of Genomic Similarities and Differences.</title>
        <authorList>
            <person name="Dluhosova J."/>
            <person name="Istvanek J."/>
            <person name="Nedelnik J."/>
            <person name="Repkova J."/>
        </authorList>
    </citation>
    <scope>NUCLEOTIDE SEQUENCE [LARGE SCALE GENOMIC DNA]</scope>
    <source>
        <strain evidence="2">cv. 10/8</strain>
        <tissue evidence="1">Leaf</tissue>
    </source>
</reference>
<dbReference type="AlphaFoldDB" id="A0A392VRQ7"/>
<accession>A0A392VRQ7</accession>
<dbReference type="EMBL" id="LXQA011249032">
    <property type="protein sequence ID" value="MCI90597.1"/>
    <property type="molecule type" value="Genomic_DNA"/>
</dbReference>
<dbReference type="Proteomes" id="UP000265520">
    <property type="component" value="Unassembled WGS sequence"/>
</dbReference>
<proteinExistence type="predicted"/>
<evidence type="ECO:0000313" key="2">
    <source>
        <dbReference type="Proteomes" id="UP000265520"/>
    </source>
</evidence>